<feature type="transmembrane region" description="Helical" evidence="1">
    <location>
        <begin position="144"/>
        <end position="162"/>
    </location>
</feature>
<evidence type="ECO:0000259" key="2">
    <source>
        <dbReference type="Pfam" id="PF07853"/>
    </source>
</evidence>
<dbReference type="InterPro" id="IPR012867">
    <property type="entry name" value="DUF1648"/>
</dbReference>
<evidence type="ECO:0000256" key="1">
    <source>
        <dbReference type="SAM" id="Phobius"/>
    </source>
</evidence>
<feature type="domain" description="DUF1648" evidence="2">
    <location>
        <begin position="28"/>
        <end position="73"/>
    </location>
</feature>
<sequence length="168" mass="19531">MVNSWGREKIEIPKTKGEWIWDIIGYMFFIGSIILLVFVWSSLPEQVPSHYNAAGEVDRWGSKIELFILPGVGLFTAILMQIFERFPEMHNYPARLNESNTEQFYLHSRKLLNRLKNICLILFSLILYESISIAMEWGNGFGKWFLPLALVGTFLPIVHGLIQQRKIK</sequence>
<gene>
    <name evidence="3" type="ORF">J2S07_002046</name>
</gene>
<dbReference type="EMBL" id="JAUSTU010000008">
    <property type="protein sequence ID" value="MDQ0155741.1"/>
    <property type="molecule type" value="Genomic_DNA"/>
</dbReference>
<evidence type="ECO:0000313" key="3">
    <source>
        <dbReference type="EMBL" id="MDQ0155741.1"/>
    </source>
</evidence>
<feature type="transmembrane region" description="Helical" evidence="1">
    <location>
        <begin position="118"/>
        <end position="138"/>
    </location>
</feature>
<dbReference type="RefSeq" id="WP_307150268.1">
    <property type="nucleotide sequence ID" value="NZ_JAUSTU010000008.1"/>
</dbReference>
<evidence type="ECO:0000313" key="4">
    <source>
        <dbReference type="Proteomes" id="UP001231362"/>
    </source>
</evidence>
<protein>
    <submittedName>
        <fullName evidence="3">Membrane protein</fullName>
    </submittedName>
</protein>
<organism evidence="3 4">
    <name type="scientific">Anoxybacillus andreesenii</name>
    <dbReference type="NCBI Taxonomy" id="1325932"/>
    <lineage>
        <taxon>Bacteria</taxon>
        <taxon>Bacillati</taxon>
        <taxon>Bacillota</taxon>
        <taxon>Bacilli</taxon>
        <taxon>Bacillales</taxon>
        <taxon>Anoxybacillaceae</taxon>
        <taxon>Anoxybacillus</taxon>
    </lineage>
</organism>
<keyword evidence="1" id="KW-0472">Membrane</keyword>
<proteinExistence type="predicted"/>
<comment type="caution">
    <text evidence="3">The sequence shown here is derived from an EMBL/GenBank/DDBJ whole genome shotgun (WGS) entry which is preliminary data.</text>
</comment>
<feature type="transmembrane region" description="Helical" evidence="1">
    <location>
        <begin position="20"/>
        <end position="40"/>
    </location>
</feature>
<name>A0ABT9V456_9BACL</name>
<accession>A0ABT9V456</accession>
<keyword evidence="1" id="KW-1133">Transmembrane helix</keyword>
<feature type="transmembrane region" description="Helical" evidence="1">
    <location>
        <begin position="60"/>
        <end position="83"/>
    </location>
</feature>
<dbReference type="Pfam" id="PF07853">
    <property type="entry name" value="DUF1648"/>
    <property type="match status" value="1"/>
</dbReference>
<keyword evidence="1" id="KW-0812">Transmembrane</keyword>
<dbReference type="Proteomes" id="UP001231362">
    <property type="component" value="Unassembled WGS sequence"/>
</dbReference>
<reference evidence="3 4" key="1">
    <citation type="submission" date="2023-07" db="EMBL/GenBank/DDBJ databases">
        <title>Genomic Encyclopedia of Type Strains, Phase IV (KMG-IV): sequencing the most valuable type-strain genomes for metagenomic binning, comparative biology and taxonomic classification.</title>
        <authorList>
            <person name="Goeker M."/>
        </authorList>
    </citation>
    <scope>NUCLEOTIDE SEQUENCE [LARGE SCALE GENOMIC DNA]</scope>
    <source>
        <strain evidence="3 4">DSM 23948</strain>
    </source>
</reference>
<keyword evidence="4" id="KW-1185">Reference proteome</keyword>